<gene>
    <name evidence="4" type="ORF">N0F65_011970</name>
</gene>
<feature type="domain" description="Protein kinase" evidence="2">
    <location>
        <begin position="160"/>
        <end position="559"/>
    </location>
</feature>
<comment type="caution">
    <text evidence="4">The sequence shown here is derived from an EMBL/GenBank/DDBJ whole genome shotgun (WGS) entry which is preliminary data.</text>
</comment>
<evidence type="ECO:0000313" key="4">
    <source>
        <dbReference type="EMBL" id="DBA02598.1"/>
    </source>
</evidence>
<evidence type="ECO:0000313" key="5">
    <source>
        <dbReference type="Proteomes" id="UP001146120"/>
    </source>
</evidence>
<dbReference type="PANTHER" id="PTHR47992">
    <property type="entry name" value="PROTEIN PHOSPHATASE"/>
    <property type="match status" value="1"/>
</dbReference>
<reference evidence="4" key="1">
    <citation type="submission" date="2022-11" db="EMBL/GenBank/DDBJ databases">
        <authorList>
            <person name="Morgan W.R."/>
            <person name="Tartar A."/>
        </authorList>
    </citation>
    <scope>NUCLEOTIDE SEQUENCE</scope>
    <source>
        <strain evidence="4">ARSEF 373</strain>
    </source>
</reference>
<dbReference type="PROSITE" id="PS00028">
    <property type="entry name" value="ZINC_FINGER_C2H2_1"/>
    <property type="match status" value="1"/>
</dbReference>
<dbReference type="InterPro" id="IPR008271">
    <property type="entry name" value="Ser/Thr_kinase_AS"/>
</dbReference>
<dbReference type="SUPFAM" id="SSF56112">
    <property type="entry name" value="Protein kinase-like (PK-like)"/>
    <property type="match status" value="1"/>
</dbReference>
<reference evidence="4" key="2">
    <citation type="journal article" date="2023" name="Microbiol Resour">
        <title>Decontamination and Annotation of the Draft Genome Sequence of the Oomycete Lagenidium giganteum ARSEF 373.</title>
        <authorList>
            <person name="Morgan W.R."/>
            <person name="Tartar A."/>
        </authorList>
    </citation>
    <scope>NUCLEOTIDE SEQUENCE</scope>
    <source>
        <strain evidence="4">ARSEF 373</strain>
    </source>
</reference>
<dbReference type="PROSITE" id="PS51746">
    <property type="entry name" value="PPM_2"/>
    <property type="match status" value="1"/>
</dbReference>
<evidence type="ECO:0000259" key="3">
    <source>
        <dbReference type="PROSITE" id="PS51746"/>
    </source>
</evidence>
<sequence length="947" mass="105812">MCVTGVLAARETKGTSLSCASNAEGNACLAMQTTTKAIDELGPGARVQGYELVERTAQLGVCNHRPPQKQIATDDTRWRFDGVLVAVDGDEAKRVVAVRKEGEDSAVVEVEVDPLVCALTTSEERPSSSTPSEALIKDGPSLEYQCLLDDIDLIYVNSNYRLKKKFAAGSHGEVWRATRPSLSRSTPETFILKRLFVEKGEMMVEMGLREAHFGAILAKEAHVTGFVEYFFRDSAPSGIEEAKTAPLAPASPKRAPPPLPAADASSASTTSSSGGQELWLVFHDEGISLRQYLYASLESAQSAVLLEPSPFWERLRLDTRGEDVLREILRQLLEGVAALHDRGITHRDIKPSNILVHTEVPKNINDSVELPLPVVKLADFGSAVDAYTLRHLYGEQGPTQAEETREYQPPEVLFSEYGVPYDSAWPLAYDLWSVGVVFLEMVLGSPQVFMITPRARAKLDVHLRGKDEATKRKSYLLHVLTHEFCIYQPSSHELHALWNQYALVNDGCHFGKFNTTIVERDPKHKGLSNRWGLDLMWKLLQWNPSQRISAREALQHAFFQGPYMSTEDGRRFATKHELDLHEAYLSAQYQQHQDRAFVVREKYETPDTFQCPHCHRNFSTISSCEHHVAARKHNQAAGTHFCKYNQDRLQRSIQLETKRFSNSSLWLDGSDKRVGVALLQGKKKYMEDMVTIHYDGDANFTMYAVIDGHLGTRAASYVQDHVGTLISERFQSANVSATSGATREFLEHVLLRQVFLELHEGYIADQRRVDESIVTHDFSGCTLSVVIIFHNEGRLLSANVGDSRAIFVESSDDPVQQLTTDHWPNAPEEKSRIESSGGFVSFQGLWRVVGQLAVSRSIGDQHLRKYVSAEPSIFRLNFEPGTTGPKTLVVASDGIWETMSNEDVSTFVLDKRHQDERGTVQSVAEDLIGEAYLRGSLDNLAAIIVNL</sequence>
<dbReference type="GO" id="GO:0005524">
    <property type="term" value="F:ATP binding"/>
    <property type="evidence" value="ECO:0007669"/>
    <property type="project" value="InterPro"/>
</dbReference>
<dbReference type="CDD" id="cd00143">
    <property type="entry name" value="PP2Cc"/>
    <property type="match status" value="1"/>
</dbReference>
<dbReference type="Proteomes" id="UP001146120">
    <property type="component" value="Unassembled WGS sequence"/>
</dbReference>
<dbReference type="Gene3D" id="1.10.510.10">
    <property type="entry name" value="Transferase(Phosphotransferase) domain 1"/>
    <property type="match status" value="1"/>
</dbReference>
<evidence type="ECO:0000256" key="1">
    <source>
        <dbReference type="SAM" id="MobiDB-lite"/>
    </source>
</evidence>
<accession>A0AAV2ZBM6</accession>
<dbReference type="EMBL" id="DAKRPA010000029">
    <property type="protein sequence ID" value="DBA02598.1"/>
    <property type="molecule type" value="Genomic_DNA"/>
</dbReference>
<feature type="compositionally biased region" description="Low complexity" evidence="1">
    <location>
        <begin position="261"/>
        <end position="273"/>
    </location>
</feature>
<feature type="region of interest" description="Disordered" evidence="1">
    <location>
        <begin position="242"/>
        <end position="273"/>
    </location>
</feature>
<dbReference type="SMART" id="SM00332">
    <property type="entry name" value="PP2Cc"/>
    <property type="match status" value="1"/>
</dbReference>
<keyword evidence="5" id="KW-1185">Reference proteome</keyword>
<dbReference type="Pfam" id="PF00481">
    <property type="entry name" value="PP2C"/>
    <property type="match status" value="1"/>
</dbReference>
<feature type="domain" description="PPM-type phosphatase" evidence="3">
    <location>
        <begin position="673"/>
        <end position="947"/>
    </location>
</feature>
<dbReference type="InterPro" id="IPR000719">
    <property type="entry name" value="Prot_kinase_dom"/>
</dbReference>
<dbReference type="GO" id="GO:0004722">
    <property type="term" value="F:protein serine/threonine phosphatase activity"/>
    <property type="evidence" value="ECO:0007669"/>
    <property type="project" value="InterPro"/>
</dbReference>
<dbReference type="InterPro" id="IPR036457">
    <property type="entry name" value="PPM-type-like_dom_sf"/>
</dbReference>
<dbReference type="SMART" id="SM00220">
    <property type="entry name" value="S_TKc"/>
    <property type="match status" value="1"/>
</dbReference>
<evidence type="ECO:0000259" key="2">
    <source>
        <dbReference type="PROSITE" id="PS50011"/>
    </source>
</evidence>
<organism evidence="4 5">
    <name type="scientific">Lagenidium giganteum</name>
    <dbReference type="NCBI Taxonomy" id="4803"/>
    <lineage>
        <taxon>Eukaryota</taxon>
        <taxon>Sar</taxon>
        <taxon>Stramenopiles</taxon>
        <taxon>Oomycota</taxon>
        <taxon>Peronosporomycetes</taxon>
        <taxon>Pythiales</taxon>
        <taxon>Pythiaceae</taxon>
    </lineage>
</organism>
<dbReference type="PROSITE" id="PS50011">
    <property type="entry name" value="PROTEIN_KINASE_DOM"/>
    <property type="match status" value="1"/>
</dbReference>
<dbReference type="InterPro" id="IPR001932">
    <property type="entry name" value="PPM-type_phosphatase-like_dom"/>
</dbReference>
<dbReference type="GO" id="GO:0004672">
    <property type="term" value="F:protein kinase activity"/>
    <property type="evidence" value="ECO:0007669"/>
    <property type="project" value="InterPro"/>
</dbReference>
<dbReference type="InterPro" id="IPR013087">
    <property type="entry name" value="Znf_C2H2_type"/>
</dbReference>
<dbReference type="SUPFAM" id="SSF81606">
    <property type="entry name" value="PP2C-like"/>
    <property type="match status" value="1"/>
</dbReference>
<dbReference type="Gene3D" id="3.60.40.10">
    <property type="entry name" value="PPM-type phosphatase domain"/>
    <property type="match status" value="1"/>
</dbReference>
<proteinExistence type="predicted"/>
<dbReference type="AlphaFoldDB" id="A0AAV2ZBM6"/>
<protein>
    <submittedName>
        <fullName evidence="4">Uncharacterized protein</fullName>
    </submittedName>
</protein>
<name>A0AAV2ZBM6_9STRA</name>
<dbReference type="Pfam" id="PF00069">
    <property type="entry name" value="Pkinase"/>
    <property type="match status" value="1"/>
</dbReference>
<dbReference type="InterPro" id="IPR015655">
    <property type="entry name" value="PP2C"/>
</dbReference>
<dbReference type="InterPro" id="IPR011009">
    <property type="entry name" value="Kinase-like_dom_sf"/>
</dbReference>
<dbReference type="PROSITE" id="PS00108">
    <property type="entry name" value="PROTEIN_KINASE_ST"/>
    <property type="match status" value="1"/>
</dbReference>